<feature type="region of interest" description="Disordered" evidence="3">
    <location>
        <begin position="1386"/>
        <end position="1431"/>
    </location>
</feature>
<feature type="compositionally biased region" description="Basic and acidic residues" evidence="3">
    <location>
        <begin position="15"/>
        <end position="28"/>
    </location>
</feature>
<protein>
    <submittedName>
        <fullName evidence="5">Calcineurin binding protein 1</fullName>
    </submittedName>
</protein>
<feature type="region of interest" description="Disordered" evidence="3">
    <location>
        <begin position="330"/>
        <end position="370"/>
    </location>
</feature>
<feature type="region of interest" description="Disordered" evidence="3">
    <location>
        <begin position="7"/>
        <end position="28"/>
    </location>
</feature>
<feature type="region of interest" description="Disordered" evidence="3">
    <location>
        <begin position="1946"/>
        <end position="1977"/>
    </location>
</feature>
<dbReference type="FunFam" id="1.25.40.10:FF:000083">
    <property type="entry name" value="calcineurin-binding protein cabin-1 isoform X1"/>
    <property type="match status" value="1"/>
</dbReference>
<dbReference type="Pfam" id="PF09047">
    <property type="entry name" value="MEF2_binding"/>
    <property type="match status" value="1"/>
</dbReference>
<feature type="region of interest" description="Disordered" evidence="3">
    <location>
        <begin position="1616"/>
        <end position="1686"/>
    </location>
</feature>
<evidence type="ECO:0000259" key="4">
    <source>
        <dbReference type="Pfam" id="PF09047"/>
    </source>
</evidence>
<dbReference type="GeneTree" id="ENSGT00390000008529"/>
<dbReference type="InterPro" id="IPR015134">
    <property type="entry name" value="MEF2-bd"/>
</dbReference>
<feature type="region of interest" description="Disordered" evidence="3">
    <location>
        <begin position="1324"/>
        <end position="1364"/>
    </location>
</feature>
<feature type="compositionally biased region" description="Polar residues" evidence="3">
    <location>
        <begin position="1618"/>
        <end position="1628"/>
    </location>
</feature>
<proteinExistence type="predicted"/>
<feature type="compositionally biased region" description="Acidic residues" evidence="3">
    <location>
        <begin position="2058"/>
        <end position="2071"/>
    </location>
</feature>
<feature type="region of interest" description="Disordered" evidence="3">
    <location>
        <begin position="2045"/>
        <end position="2071"/>
    </location>
</feature>
<dbReference type="InterPro" id="IPR033053">
    <property type="entry name" value="Hir3/CABIN1"/>
</dbReference>
<dbReference type="Gene3D" id="1.25.40.10">
    <property type="entry name" value="Tetratricopeptide repeat domain"/>
    <property type="match status" value="2"/>
</dbReference>
<dbReference type="Proteomes" id="UP000694383">
    <property type="component" value="Unplaced"/>
</dbReference>
<comment type="subcellular location">
    <subcellularLocation>
        <location evidence="1">Nucleus</location>
    </subcellularLocation>
</comment>
<dbReference type="CDD" id="cd13839">
    <property type="entry name" value="MEF2_binding"/>
    <property type="match status" value="1"/>
</dbReference>
<dbReference type="PANTHER" id="PTHR15502">
    <property type="entry name" value="CALCINEURIN-BINDING PROTEIN CABIN 1-RELATED"/>
    <property type="match status" value="1"/>
</dbReference>
<dbReference type="Ensembl" id="ENSOSIT00000038684.1">
    <property type="protein sequence ID" value="ENSOSIP00000036700.1"/>
    <property type="gene ID" value="ENSOSIG00000018242.1"/>
</dbReference>
<dbReference type="InterPro" id="IPR019734">
    <property type="entry name" value="TPR_rpt"/>
</dbReference>
<name>A0A8C7Z0L8_9TELE</name>
<dbReference type="GO" id="GO:0031491">
    <property type="term" value="F:nucleosome binding"/>
    <property type="evidence" value="ECO:0007669"/>
    <property type="project" value="TreeGrafter"/>
</dbReference>
<evidence type="ECO:0000256" key="2">
    <source>
        <dbReference type="ARBA" id="ARBA00023242"/>
    </source>
</evidence>
<dbReference type="GO" id="GO:0006325">
    <property type="term" value="P:chromatin organization"/>
    <property type="evidence" value="ECO:0007669"/>
    <property type="project" value="InterPro"/>
</dbReference>
<dbReference type="PANTHER" id="PTHR15502:SF7">
    <property type="entry name" value="CALCINEURIN-BINDING PROTEIN CABIN-1"/>
    <property type="match status" value="1"/>
</dbReference>
<organism evidence="5 6">
    <name type="scientific">Oryzias sinensis</name>
    <name type="common">Chinese medaka</name>
    <dbReference type="NCBI Taxonomy" id="183150"/>
    <lineage>
        <taxon>Eukaryota</taxon>
        <taxon>Metazoa</taxon>
        <taxon>Chordata</taxon>
        <taxon>Craniata</taxon>
        <taxon>Vertebrata</taxon>
        <taxon>Euteleostomi</taxon>
        <taxon>Actinopterygii</taxon>
        <taxon>Neopterygii</taxon>
        <taxon>Teleostei</taxon>
        <taxon>Neoteleostei</taxon>
        <taxon>Acanthomorphata</taxon>
        <taxon>Ovalentaria</taxon>
        <taxon>Atherinomorphae</taxon>
        <taxon>Beloniformes</taxon>
        <taxon>Adrianichthyidae</taxon>
        <taxon>Oryziinae</taxon>
        <taxon>Oryzias</taxon>
    </lineage>
</organism>
<evidence type="ECO:0000256" key="1">
    <source>
        <dbReference type="ARBA" id="ARBA00004123"/>
    </source>
</evidence>
<feature type="compositionally biased region" description="Polar residues" evidence="3">
    <location>
        <begin position="1349"/>
        <end position="1364"/>
    </location>
</feature>
<accession>A0A8C7Z0L8</accession>
<feature type="compositionally biased region" description="Polar residues" evidence="3">
    <location>
        <begin position="1402"/>
        <end position="1412"/>
    </location>
</feature>
<keyword evidence="6" id="KW-1185">Reference proteome</keyword>
<feature type="compositionally biased region" description="Polar residues" evidence="3">
    <location>
        <begin position="1324"/>
        <end position="1339"/>
    </location>
</feature>
<dbReference type="GO" id="GO:0005634">
    <property type="term" value="C:nucleus"/>
    <property type="evidence" value="ECO:0007669"/>
    <property type="project" value="UniProtKB-SubCell"/>
</dbReference>
<dbReference type="InterPro" id="IPR011990">
    <property type="entry name" value="TPR-like_helical_dom_sf"/>
</dbReference>
<feature type="compositionally biased region" description="Basic and acidic residues" evidence="3">
    <location>
        <begin position="352"/>
        <end position="361"/>
    </location>
</feature>
<reference evidence="5" key="2">
    <citation type="submission" date="2025-09" db="UniProtKB">
        <authorList>
            <consortium name="Ensembl"/>
        </authorList>
    </citation>
    <scope>IDENTIFICATION</scope>
</reference>
<evidence type="ECO:0000313" key="5">
    <source>
        <dbReference type="Ensembl" id="ENSOSIP00000036700.1"/>
    </source>
</evidence>
<keyword evidence="2" id="KW-0539">Nucleus</keyword>
<feature type="domain" description="Calcineurin-binding protein cabin-1 MEF2-binding" evidence="4">
    <location>
        <begin position="2007"/>
        <end position="2041"/>
    </location>
</feature>
<sequence>MIRIAALNAASTAADESHDPLRSSKSQTKEAQEAEAFALYHKALDLQKHDKFEESAKAYHELLKTPLLKEATPSEDQRVGLKHPGLMLKYSTFKNLASMAAFREDLEKAMEFYLEAVMLDSTDVNMWYKIGLVAVRLVRIPLARHAFEEGLHCNPDHWPCLDNLITILYTLSDYTYCLYFIAKALEKDHCYTKGLVLKEKIFQEQPCLKRDTQQMFMKCNTSIHHVEVEEEEHRSIVQEALEMRRRRQALSHCAPKPDLVLIQPIHCLSWRHVGESLLAMYKHQTTCEHPRPSLGRRIDLSEYRDMSLFQSIPQPMSPVSVGQTAVLSSSPTAGMEVSLSDGMKKQPKRKRGIEDSGETAKRRSARVRNTKCKKEEKVDFQELLFKYLPSRLKKFDPDNDDESLSNLDSRCDGRVEDIQPVHGSCLPVDSVEYMESEQQDVHNFLVNNMSNGGILDLMMHYLKAVGQKFMEEWPQGLTAVVLEVYQTWRKHSSGLPNPLLRDCSNKHLQEMLTMSLVCMELQLEQWLLNKGKAGTPRKSSCDSKKDGSDAEFPGQHFQGDLLMLALGCSQRDLFGDDCLDLMVRVYWLKARFLALQGDMDSALESYDVCTGLLQSKPKTPNEKHYTVSLPNLHADASISLEEVDKRLKSLERCQSLEEIQRLFESSDFKSVVRLLQPTLNYGNRSKSLEFVSSAPERPAQLMLLQNSLLKLQDYQQCLECSEMALNEALQQLHSAPNASAPSKEEWVRTIGKLLDSIEVCLTKNTELLSNISHFSSVARLANNLIQLIDLSMTTSDDPKEPYFFSVLPWIILYRIIRHEEAAFDCMLRQHVSIDDDEDESDVPMLPSSLMLLSTAHEYLGRRSLCCSSDGALLKFFVSFLTNFLHKLFIKELEMALEQCFFCLYAYPSKKSKARYLEDHSSPQIELLWGDALFMFQYFKPKSLPEFDSYKTSTVSAELANLLKRFASISPQSEIPILPMEDVAAYIEGIIEKAPCLPADTAPAPPIINEIYYLLADYHFKNKEQTKAIKFYMHDICVSPNRFDSWAGMALARASRIQEKLNSNELKSDVPIWKHSEAVLNCFKRALEINSSNLSLWIEYGTISYALHSFASRQLKQWRNELPPEVVKQMEERKDSMLETAFLCFQGASSCEGDSDEEEWLIHYMLGKIAEKRKKPSAEYLQLYKKVRKTFYNLLPNCRFLQNSKTHKVLHFRLSTSILKLLEANKPDLDHEFLFTLLVEAATGPFARGEEKSMPKKPPSMMDEDFNCSPVCIGNALSSSVPAVTTPGLTSPPYVATPCDHDYAKRKTLRRQQCQDSEVVLLSDSNSTQDAFTDPTSSQDSSHKPVSVKAGSSSSENFTGIQTEDTFIQEETEAIVVIGAETSATAVSANPCPHPLPGPTTPQKTMPSQTQTSESKRKQEPPAEVIEVPKALPAERADQRKMLVEMCVRALFLCLSRFPQHYKSLYRLAYFYTNSKFHQNLQWARDVLLGSSVQWQQLKHMPAQGLFCERNKTNLFNGIWRIPVDEIDRPGSFASHMNRSIVLLLEVLSLLKDHDTLLKISFMLHRTPDQGKKYLRDVDRQVLAKRAFFLTVKVLEDNLNTLTGLTEQHHKAPVLSMGEMTTTDTSNRPNSEDSKYALPKKPGLSDGACASNIDPREASQARLATPPLSSDKGTNEPMELPAGPWRKPITTTNSQVNQMEAESSTSCLELVQKTTENSRTPDLSLEELTISSRQQQLLGSGPKITVASSGTDQNLLRKQNRKRKLIDDVESGKTLLLDAYRVWQQGQKIMTYDLGRIEKIMSETYMLIKQVDEDVALDQAVKFCQIQLATSAQRQSSGDAPSTPKYTKEHREIFFPTSLPTPVLLSHSTIHPLSTKDAQAKAVCEPLSKMSRPPVSSFHDQLQHRRAAGQSAAVMAFSSYTEEREDPTEGLLYRQQESHLCQQMKLASVSPGQQPAANKLPYASSEQSKLPDPSRIRSKIPANMPKLFIPSLVTKFPPEITVTPPTPTLLSPKGSISEETKQRLKNVILSSQSAATVKKDCLSQPALEVQETSSQESSLESESDEEDDYMDV</sequence>
<dbReference type="SMART" id="SM00028">
    <property type="entry name" value="TPR"/>
    <property type="match status" value="4"/>
</dbReference>
<dbReference type="FunFam" id="1.25.40.10:FF:000076">
    <property type="entry name" value="calcineurin-binding protein cabin-1 isoform X1"/>
    <property type="match status" value="1"/>
</dbReference>
<dbReference type="SUPFAM" id="SSF48452">
    <property type="entry name" value="TPR-like"/>
    <property type="match status" value="2"/>
</dbReference>
<evidence type="ECO:0000256" key="3">
    <source>
        <dbReference type="SAM" id="MobiDB-lite"/>
    </source>
</evidence>
<evidence type="ECO:0000313" key="6">
    <source>
        <dbReference type="Proteomes" id="UP000694383"/>
    </source>
</evidence>
<reference evidence="5" key="1">
    <citation type="submission" date="2025-08" db="UniProtKB">
        <authorList>
            <consortium name="Ensembl"/>
        </authorList>
    </citation>
    <scope>IDENTIFICATION</scope>
</reference>